<evidence type="ECO:0000313" key="1">
    <source>
        <dbReference type="EMBL" id="TNV72593.1"/>
    </source>
</evidence>
<protein>
    <submittedName>
        <fullName evidence="1">Uncharacterized protein</fullName>
    </submittedName>
</protein>
<gene>
    <name evidence="1" type="ORF">FGO68_gene6022</name>
</gene>
<sequence length="83" mass="9644">MVSWKTWMKVMLKQALLPLSQLKTREIRHLEEILPEATLIYSPQVKGIIKISDFRTIARPIALSTLALLMEKHCKQTIWLMAV</sequence>
<dbReference type="AlphaFoldDB" id="A0A8J8NCR2"/>
<dbReference type="EMBL" id="RRYP01021697">
    <property type="protein sequence ID" value="TNV72593.1"/>
    <property type="molecule type" value="Genomic_DNA"/>
</dbReference>
<keyword evidence="2" id="KW-1185">Reference proteome</keyword>
<dbReference type="Proteomes" id="UP000785679">
    <property type="component" value="Unassembled WGS sequence"/>
</dbReference>
<reference evidence="1" key="1">
    <citation type="submission" date="2019-06" db="EMBL/GenBank/DDBJ databases">
        <authorList>
            <person name="Zheng W."/>
        </authorList>
    </citation>
    <scope>NUCLEOTIDE SEQUENCE</scope>
    <source>
        <strain evidence="1">QDHG01</strain>
    </source>
</reference>
<proteinExistence type="predicted"/>
<evidence type="ECO:0000313" key="2">
    <source>
        <dbReference type="Proteomes" id="UP000785679"/>
    </source>
</evidence>
<accession>A0A8J8NCR2</accession>
<organism evidence="1 2">
    <name type="scientific">Halteria grandinella</name>
    <dbReference type="NCBI Taxonomy" id="5974"/>
    <lineage>
        <taxon>Eukaryota</taxon>
        <taxon>Sar</taxon>
        <taxon>Alveolata</taxon>
        <taxon>Ciliophora</taxon>
        <taxon>Intramacronucleata</taxon>
        <taxon>Spirotrichea</taxon>
        <taxon>Stichotrichia</taxon>
        <taxon>Sporadotrichida</taxon>
        <taxon>Halteriidae</taxon>
        <taxon>Halteria</taxon>
    </lineage>
</organism>
<comment type="caution">
    <text evidence="1">The sequence shown here is derived from an EMBL/GenBank/DDBJ whole genome shotgun (WGS) entry which is preliminary data.</text>
</comment>
<name>A0A8J8NCR2_HALGN</name>